<evidence type="ECO:0000256" key="8">
    <source>
        <dbReference type="SAM" id="Phobius"/>
    </source>
</evidence>
<evidence type="ECO:0000256" key="4">
    <source>
        <dbReference type="ARBA" id="ARBA00022989"/>
    </source>
</evidence>
<organism evidence="9 10">
    <name type="scientific">Rickenella mellea</name>
    <dbReference type="NCBI Taxonomy" id="50990"/>
    <lineage>
        <taxon>Eukaryota</taxon>
        <taxon>Fungi</taxon>
        <taxon>Dikarya</taxon>
        <taxon>Basidiomycota</taxon>
        <taxon>Agaricomycotina</taxon>
        <taxon>Agaricomycetes</taxon>
        <taxon>Hymenochaetales</taxon>
        <taxon>Rickenellaceae</taxon>
        <taxon>Rickenella</taxon>
    </lineage>
</organism>
<evidence type="ECO:0000256" key="7">
    <source>
        <dbReference type="SAM" id="MobiDB-lite"/>
    </source>
</evidence>
<evidence type="ECO:0000256" key="5">
    <source>
        <dbReference type="ARBA" id="ARBA00023065"/>
    </source>
</evidence>
<dbReference type="PANTHER" id="PTHR33281:SF21">
    <property type="entry name" value="MEMBRANE PROTEIN"/>
    <property type="match status" value="1"/>
</dbReference>
<dbReference type="GO" id="GO:0016020">
    <property type="term" value="C:membrane"/>
    <property type="evidence" value="ECO:0007669"/>
    <property type="project" value="UniProtKB-SubCell"/>
</dbReference>
<keyword evidence="4 8" id="KW-1133">Transmembrane helix</keyword>
<feature type="compositionally biased region" description="Polar residues" evidence="7">
    <location>
        <begin position="241"/>
        <end position="254"/>
    </location>
</feature>
<proteinExistence type="predicted"/>
<gene>
    <name evidence="9" type="ORF">BD410DRAFT_894671</name>
</gene>
<reference evidence="9 10" key="1">
    <citation type="submission" date="2018-06" db="EMBL/GenBank/DDBJ databases">
        <title>A transcriptomic atlas of mushroom development highlights an independent origin of complex multicellularity.</title>
        <authorList>
            <consortium name="DOE Joint Genome Institute"/>
            <person name="Krizsan K."/>
            <person name="Almasi E."/>
            <person name="Merenyi Z."/>
            <person name="Sahu N."/>
            <person name="Viragh M."/>
            <person name="Koszo T."/>
            <person name="Mondo S."/>
            <person name="Kiss B."/>
            <person name="Balint B."/>
            <person name="Kues U."/>
            <person name="Barry K."/>
            <person name="Hegedus J.C."/>
            <person name="Henrissat B."/>
            <person name="Johnson J."/>
            <person name="Lipzen A."/>
            <person name="Ohm R."/>
            <person name="Nagy I."/>
            <person name="Pangilinan J."/>
            <person name="Yan J."/>
            <person name="Xiong Y."/>
            <person name="Grigoriev I.V."/>
            <person name="Hibbett D.S."/>
            <person name="Nagy L.G."/>
        </authorList>
    </citation>
    <scope>NUCLEOTIDE SEQUENCE [LARGE SCALE GENOMIC DNA]</scope>
    <source>
        <strain evidence="9 10">SZMC22713</strain>
    </source>
</reference>
<dbReference type="VEuPathDB" id="FungiDB:BD410DRAFT_894671"/>
<evidence type="ECO:0000313" key="9">
    <source>
        <dbReference type="EMBL" id="TDL27602.1"/>
    </source>
</evidence>
<dbReference type="AlphaFoldDB" id="A0A4Y7QKK8"/>
<sequence length="428" mass="46903">MATITNSVKSLGSAIKKPKVLRKHLSRYSWLPDVLRIEGSIATKIVGPVLTITIIAAAVAYAFSKGKNVTLSNTVTPLLAVVVGLILVFRNGTSYDRYYEGRKDFGAMTANIRNLVRLIWINVAVPAPGDPASSRGKTPGSGLNPHQLRQKKINAVKLCVSFAFAVKHHLRDEPGLDYADYEDVLPSSFARFDELGFDTTSTPPMAQSFASVKPSPTTEEVSSHRRHHHRPKHHPAHLHGSSGSLQPDQNTPLLSDSHRTVQFHPFADQGALPLPLIIAHELSRTLFKFKRDGYLETLGPAGANAMSQLSQGMVDQLTAMERVANTPIPISYGIHLKQCVTLYLATLPFTLVRDLNWWTIPIVTVVAFTLMGIEGIANEIEMPFGTDTSDLPLDRYCAELKNEADYTIDRLAEGGEGIQGYDDGEGDD</sequence>
<dbReference type="OrthoDB" id="1368at2759"/>
<evidence type="ECO:0000256" key="1">
    <source>
        <dbReference type="ARBA" id="ARBA00004141"/>
    </source>
</evidence>
<dbReference type="Pfam" id="PF25539">
    <property type="entry name" value="Bestrophin_2"/>
    <property type="match status" value="2"/>
</dbReference>
<feature type="compositionally biased region" description="Polar residues" evidence="7">
    <location>
        <begin position="207"/>
        <end position="220"/>
    </location>
</feature>
<name>A0A4Y7QKK8_9AGAM</name>
<keyword evidence="10" id="KW-1185">Reference proteome</keyword>
<accession>A0A4Y7QKK8</accession>
<evidence type="ECO:0000256" key="6">
    <source>
        <dbReference type="ARBA" id="ARBA00023136"/>
    </source>
</evidence>
<evidence type="ECO:0000256" key="3">
    <source>
        <dbReference type="ARBA" id="ARBA00022692"/>
    </source>
</evidence>
<protein>
    <submittedName>
        <fullName evidence="9">UPF0187-domain-containing protein</fullName>
    </submittedName>
</protein>
<dbReference type="PANTHER" id="PTHR33281">
    <property type="entry name" value="UPF0187 PROTEIN YNEE"/>
    <property type="match status" value="1"/>
</dbReference>
<keyword evidence="2" id="KW-0813">Transport</keyword>
<dbReference type="STRING" id="50990.A0A4Y7QKK8"/>
<evidence type="ECO:0000256" key="2">
    <source>
        <dbReference type="ARBA" id="ARBA00022448"/>
    </source>
</evidence>
<feature type="compositionally biased region" description="Basic residues" evidence="7">
    <location>
        <begin position="224"/>
        <end position="237"/>
    </location>
</feature>
<dbReference type="EMBL" id="ML170159">
    <property type="protein sequence ID" value="TDL27602.1"/>
    <property type="molecule type" value="Genomic_DNA"/>
</dbReference>
<feature type="region of interest" description="Disordered" evidence="7">
    <location>
        <begin position="207"/>
        <end position="254"/>
    </location>
</feature>
<keyword evidence="5" id="KW-0406">Ion transport</keyword>
<evidence type="ECO:0000313" key="10">
    <source>
        <dbReference type="Proteomes" id="UP000294933"/>
    </source>
</evidence>
<dbReference type="Proteomes" id="UP000294933">
    <property type="component" value="Unassembled WGS sequence"/>
</dbReference>
<feature type="transmembrane region" description="Helical" evidence="8">
    <location>
        <begin position="69"/>
        <end position="89"/>
    </location>
</feature>
<comment type="subcellular location">
    <subcellularLocation>
        <location evidence="1">Membrane</location>
        <topology evidence="1">Multi-pass membrane protein</topology>
    </subcellularLocation>
</comment>
<keyword evidence="3 8" id="KW-0812">Transmembrane</keyword>
<keyword evidence="6 8" id="KW-0472">Membrane</keyword>
<dbReference type="InterPro" id="IPR044669">
    <property type="entry name" value="YneE/VCCN1/2-like"/>
</dbReference>
<dbReference type="GO" id="GO:0005254">
    <property type="term" value="F:chloride channel activity"/>
    <property type="evidence" value="ECO:0007669"/>
    <property type="project" value="InterPro"/>
</dbReference>
<feature type="transmembrane region" description="Helical" evidence="8">
    <location>
        <begin position="45"/>
        <end position="63"/>
    </location>
</feature>